<evidence type="ECO:0000313" key="4">
    <source>
        <dbReference type="EMBL" id="OEU10934.1"/>
    </source>
</evidence>
<dbReference type="InParanoid" id="A0A1E7EYM0"/>
<feature type="transmembrane region" description="Helical" evidence="2">
    <location>
        <begin position="407"/>
        <end position="429"/>
    </location>
</feature>
<feature type="compositionally biased region" description="Low complexity" evidence="1">
    <location>
        <begin position="1"/>
        <end position="12"/>
    </location>
</feature>
<dbReference type="EMBL" id="KV784370">
    <property type="protein sequence ID" value="OEU10934.1"/>
    <property type="molecule type" value="Genomic_DNA"/>
</dbReference>
<proteinExistence type="predicted"/>
<dbReference type="KEGG" id="fcy:FRACYDRAFT_246809"/>
<dbReference type="AlphaFoldDB" id="A0A1E7EYM0"/>
<feature type="region of interest" description="Disordered" evidence="1">
    <location>
        <begin position="687"/>
        <end position="740"/>
    </location>
</feature>
<dbReference type="Proteomes" id="UP000095751">
    <property type="component" value="Unassembled WGS sequence"/>
</dbReference>
<feature type="compositionally biased region" description="Basic and acidic residues" evidence="1">
    <location>
        <begin position="717"/>
        <end position="727"/>
    </location>
</feature>
<feature type="compositionally biased region" description="Low complexity" evidence="1">
    <location>
        <begin position="94"/>
        <end position="106"/>
    </location>
</feature>
<dbReference type="InterPro" id="IPR049227">
    <property type="entry name" value="DUF6824"/>
</dbReference>
<evidence type="ECO:0000259" key="3">
    <source>
        <dbReference type="Pfam" id="PF20710"/>
    </source>
</evidence>
<dbReference type="Pfam" id="PF20710">
    <property type="entry name" value="DUF6824"/>
    <property type="match status" value="1"/>
</dbReference>
<evidence type="ECO:0000256" key="2">
    <source>
        <dbReference type="SAM" id="Phobius"/>
    </source>
</evidence>
<feature type="region of interest" description="Disordered" evidence="1">
    <location>
        <begin position="138"/>
        <end position="187"/>
    </location>
</feature>
<organism evidence="4 5">
    <name type="scientific">Fragilariopsis cylindrus CCMP1102</name>
    <dbReference type="NCBI Taxonomy" id="635003"/>
    <lineage>
        <taxon>Eukaryota</taxon>
        <taxon>Sar</taxon>
        <taxon>Stramenopiles</taxon>
        <taxon>Ochrophyta</taxon>
        <taxon>Bacillariophyta</taxon>
        <taxon>Bacillariophyceae</taxon>
        <taxon>Bacillariophycidae</taxon>
        <taxon>Bacillariales</taxon>
        <taxon>Bacillariaceae</taxon>
        <taxon>Fragilariopsis</taxon>
    </lineage>
</organism>
<evidence type="ECO:0000313" key="5">
    <source>
        <dbReference type="Proteomes" id="UP000095751"/>
    </source>
</evidence>
<keyword evidence="2" id="KW-0472">Membrane</keyword>
<feature type="domain" description="DUF6824" evidence="3">
    <location>
        <begin position="626"/>
        <end position="705"/>
    </location>
</feature>
<dbReference type="OrthoDB" id="48408at2759"/>
<keyword evidence="5" id="KW-1185">Reference proteome</keyword>
<feature type="region of interest" description="Disordered" evidence="1">
    <location>
        <begin position="55"/>
        <end position="109"/>
    </location>
</feature>
<protein>
    <recommendedName>
        <fullName evidence="3">DUF6824 domain-containing protein</fullName>
    </recommendedName>
</protein>
<feature type="region of interest" description="Disordered" evidence="1">
    <location>
        <begin position="1"/>
        <end position="20"/>
    </location>
</feature>
<evidence type="ECO:0000256" key="1">
    <source>
        <dbReference type="SAM" id="MobiDB-lite"/>
    </source>
</evidence>
<feature type="compositionally biased region" description="Basic residues" evidence="1">
    <location>
        <begin position="701"/>
        <end position="710"/>
    </location>
</feature>
<sequence>MDYNNISSCNDYNDNDDDNRSTTISLRLSDISLETEKLLSDIIFQEVEEVEAKAKGVAGNTSSNNRRQQQSVTLTRVVQEEENGIKDGDEGGPNMTSSSRNNTNTNKLQRRSSILSMNTSIMSQDTADQILKSFLKISSDNNNNNNNNNYNNEQQQQQPAPGTSSSTTSSSSASPAGMMRSSSIDSNLFDEPFDQKTFFDDFDENHDDGYDDVQEKQKEIIKPIEVVSVETIHEFSNETKETKKLHEDVLAAEMEALSFDHKQKFIFDVHGMPSMIDDDSGTTENNEMFMLQQLEEELTEENIYQRNGNTTLDHDNGCAFREAQQINPDYVNSKEFRLSFLNAWMFYVDRNGKDDYVKKVVKEAARMIALHFYVKKDLFGNGEIIGRDVKLTDLNDDDREVLNNTNLVVEIVFIIFVLFGTFSTVFAAAMDSGAMQIMQNRDAAGRRVILHAPGQYSYKKLENWLRAKWYISSIIWKDQDCNNRKFGTVWINHLRGFVEQRESFETIKKLMVTTVSFPLVCKAFHWCYNDESMKALVAAKMVHFLHKYGRGRFLDHCIPDHDELCFRLETFGIPIDRKNFLPNGHLGLGRYEEWIKSRESLEASQKESNDYLSYDIDTTITIRKLDVLFGRGKSSREHVGNLRCGLLVESHLQEYNTATRFAKTQLSVKIVDMIIDAGGRFLKKDTKEGEWQEVDNESARDKRKHEKRRPPSPSHQEPGDEDHKYQKAPEGYIGRPEATS</sequence>
<keyword evidence="2" id="KW-1133">Transmembrane helix</keyword>
<feature type="compositionally biased region" description="Polar residues" evidence="1">
    <location>
        <begin position="60"/>
        <end position="76"/>
    </location>
</feature>
<keyword evidence="2" id="KW-0812">Transmembrane</keyword>
<reference evidence="4 5" key="1">
    <citation type="submission" date="2016-09" db="EMBL/GenBank/DDBJ databases">
        <title>Extensive genetic diversity and differential bi-allelic expression allows diatom success in the polar Southern Ocean.</title>
        <authorList>
            <consortium name="DOE Joint Genome Institute"/>
            <person name="Mock T."/>
            <person name="Otillar R.P."/>
            <person name="Strauss J."/>
            <person name="Dupont C."/>
            <person name="Frickenhaus S."/>
            <person name="Maumus F."/>
            <person name="Mcmullan M."/>
            <person name="Sanges R."/>
            <person name="Schmutz J."/>
            <person name="Toseland A."/>
            <person name="Valas R."/>
            <person name="Veluchamy A."/>
            <person name="Ward B.J."/>
            <person name="Allen A."/>
            <person name="Barry K."/>
            <person name="Falciatore A."/>
            <person name="Ferrante M."/>
            <person name="Fortunato A.E."/>
            <person name="Gloeckner G."/>
            <person name="Gruber A."/>
            <person name="Hipkin R."/>
            <person name="Janech M."/>
            <person name="Kroth P."/>
            <person name="Leese F."/>
            <person name="Lindquist E."/>
            <person name="Lyon B.R."/>
            <person name="Martin J."/>
            <person name="Mayer C."/>
            <person name="Parker M."/>
            <person name="Quesneville H."/>
            <person name="Raymond J."/>
            <person name="Uhlig C."/>
            <person name="Valentin K.U."/>
            <person name="Worden A.Z."/>
            <person name="Armbrust E.V."/>
            <person name="Bowler C."/>
            <person name="Green B."/>
            <person name="Moulton V."/>
            <person name="Van Oosterhout C."/>
            <person name="Grigoriev I."/>
        </authorList>
    </citation>
    <scope>NUCLEOTIDE SEQUENCE [LARGE SCALE GENOMIC DNA]</scope>
    <source>
        <strain evidence="4 5">CCMP1102</strain>
    </source>
</reference>
<accession>A0A1E7EYM0</accession>
<feature type="compositionally biased region" description="Low complexity" evidence="1">
    <location>
        <begin position="138"/>
        <end position="176"/>
    </location>
</feature>
<name>A0A1E7EYM0_9STRA</name>
<gene>
    <name evidence="4" type="ORF">FRACYDRAFT_246809</name>
</gene>